<keyword evidence="1" id="KW-0472">Membrane</keyword>
<feature type="transmembrane region" description="Helical" evidence="1">
    <location>
        <begin position="33"/>
        <end position="52"/>
    </location>
</feature>
<dbReference type="RefSeq" id="WP_028094871.1">
    <property type="nucleotide sequence ID" value="NZ_BNAP01000028.1"/>
</dbReference>
<gene>
    <name evidence="2" type="ORF">GCM10010961_38090</name>
</gene>
<comment type="caution">
    <text evidence="2">The sequence shown here is derived from an EMBL/GenBank/DDBJ whole genome shotgun (WGS) entry which is preliminary data.</text>
</comment>
<keyword evidence="1" id="KW-1133">Transmembrane helix</keyword>
<keyword evidence="1" id="KW-0812">Transmembrane</keyword>
<protein>
    <submittedName>
        <fullName evidence="2">Uncharacterized protein</fullName>
    </submittedName>
</protein>
<reference evidence="2" key="1">
    <citation type="journal article" date="2014" name="Int. J. Syst. Evol. Microbiol.">
        <title>Complete genome sequence of Corynebacterium casei LMG S-19264T (=DSM 44701T), isolated from a smear-ripened cheese.</title>
        <authorList>
            <consortium name="US DOE Joint Genome Institute (JGI-PGF)"/>
            <person name="Walter F."/>
            <person name="Albersmeier A."/>
            <person name="Kalinowski J."/>
            <person name="Ruckert C."/>
        </authorList>
    </citation>
    <scope>NUCLEOTIDE SEQUENCE</scope>
    <source>
        <strain evidence="2">CGMCC 1.7081</strain>
    </source>
</reference>
<feature type="transmembrane region" description="Helical" evidence="1">
    <location>
        <begin position="90"/>
        <end position="110"/>
    </location>
</feature>
<evidence type="ECO:0000313" key="2">
    <source>
        <dbReference type="EMBL" id="GHH01057.1"/>
    </source>
</evidence>
<feature type="transmembrane region" description="Helical" evidence="1">
    <location>
        <begin position="64"/>
        <end position="84"/>
    </location>
</feature>
<name>A0A8J3HBN5_9RHOB</name>
<reference evidence="2" key="2">
    <citation type="submission" date="2020-09" db="EMBL/GenBank/DDBJ databases">
        <authorList>
            <person name="Sun Q."/>
            <person name="Zhou Y."/>
        </authorList>
    </citation>
    <scope>NUCLEOTIDE SEQUENCE</scope>
    <source>
        <strain evidence="2">CGMCC 1.7081</strain>
    </source>
</reference>
<keyword evidence="3" id="KW-1185">Reference proteome</keyword>
<evidence type="ECO:0000256" key="1">
    <source>
        <dbReference type="SAM" id="Phobius"/>
    </source>
</evidence>
<dbReference type="AlphaFoldDB" id="A0A8J3HBN5"/>
<evidence type="ECO:0000313" key="3">
    <source>
        <dbReference type="Proteomes" id="UP000611500"/>
    </source>
</evidence>
<accession>A0A8J3HBN5</accession>
<dbReference type="Proteomes" id="UP000611500">
    <property type="component" value="Unassembled WGS sequence"/>
</dbReference>
<organism evidence="2 3">
    <name type="scientific">Pseudodonghicola xiamenensis</name>
    <dbReference type="NCBI Taxonomy" id="337702"/>
    <lineage>
        <taxon>Bacteria</taxon>
        <taxon>Pseudomonadati</taxon>
        <taxon>Pseudomonadota</taxon>
        <taxon>Alphaproteobacteria</taxon>
        <taxon>Rhodobacterales</taxon>
        <taxon>Paracoccaceae</taxon>
        <taxon>Pseudodonghicola</taxon>
    </lineage>
</organism>
<dbReference type="EMBL" id="BNAP01000028">
    <property type="protein sequence ID" value="GHH01057.1"/>
    <property type="molecule type" value="Genomic_DNA"/>
</dbReference>
<sequence>MQKLLRPLPLALLSLGILLHGRRDFLLTDGAPLITTLVFLLSALPYLIALIALRRHPESWQPALVAASVLLMMDLAVAHSVLIAPDLSAGLLSLVVEPLVNLLLALPFGWHLGRLMSRG</sequence>
<proteinExistence type="predicted"/>